<comment type="subcellular location">
    <subcellularLocation>
        <location evidence="1">Secreted</location>
    </subcellularLocation>
</comment>
<evidence type="ECO:0000256" key="3">
    <source>
        <dbReference type="ARBA" id="ARBA00022525"/>
    </source>
</evidence>
<dbReference type="WBParaSite" id="SSTP_0000812800.1">
    <property type="protein sequence ID" value="SSTP_0000812800.1"/>
    <property type="gene ID" value="SSTP_0000812800"/>
</dbReference>
<proteinExistence type="inferred from homology"/>
<comment type="similarity">
    <text evidence="2">Belongs to the FARP (FMRFamide related peptide) family.</text>
</comment>
<keyword evidence="6" id="KW-0527">Neuropeptide</keyword>
<keyword evidence="5" id="KW-0027">Amidation</keyword>
<evidence type="ECO:0000313" key="9">
    <source>
        <dbReference type="WBParaSite" id="SSTP_0000812800.1"/>
    </source>
</evidence>
<feature type="chain" id="PRO_5005327926" evidence="7">
    <location>
        <begin position="21"/>
        <end position="155"/>
    </location>
</feature>
<keyword evidence="3" id="KW-0964">Secreted</keyword>
<protein>
    <submittedName>
        <fullName evidence="9">FMRFamide</fullName>
    </submittedName>
</protein>
<dbReference type="WBParaSite" id="TCONS_00000148.p1">
    <property type="protein sequence ID" value="TCONS_00000148.p1"/>
    <property type="gene ID" value="XLOC_000173"/>
</dbReference>
<keyword evidence="7" id="KW-0732">Signal</keyword>
<evidence type="ECO:0000256" key="5">
    <source>
        <dbReference type="ARBA" id="ARBA00022815"/>
    </source>
</evidence>
<evidence type="ECO:0000256" key="1">
    <source>
        <dbReference type="ARBA" id="ARBA00004613"/>
    </source>
</evidence>
<keyword evidence="4" id="KW-0165">Cleavage on pair of basic residues</keyword>
<dbReference type="InterPro" id="IPR051041">
    <property type="entry name" value="FMRFamide-related_np"/>
</dbReference>
<organism evidence="9">
    <name type="scientific">Strongyloides stercoralis</name>
    <name type="common">Threadworm</name>
    <dbReference type="NCBI Taxonomy" id="6248"/>
    <lineage>
        <taxon>Eukaryota</taxon>
        <taxon>Metazoa</taxon>
        <taxon>Ecdysozoa</taxon>
        <taxon>Nematoda</taxon>
        <taxon>Chromadorea</taxon>
        <taxon>Rhabditida</taxon>
        <taxon>Tylenchina</taxon>
        <taxon>Panagrolaimomorpha</taxon>
        <taxon>Strongyloidoidea</taxon>
        <taxon>Strongyloididae</taxon>
        <taxon>Strongyloides</taxon>
    </lineage>
</organism>
<dbReference type="PANTHER" id="PTHR20986:SF14">
    <property type="entry name" value="FMRFAMIDE-LIKE NEUROPEPTIDES 6"/>
    <property type="match status" value="1"/>
</dbReference>
<dbReference type="STRING" id="6248.A0A0K0EF65"/>
<dbReference type="GO" id="GO:0005576">
    <property type="term" value="C:extracellular region"/>
    <property type="evidence" value="ECO:0007669"/>
    <property type="project" value="UniProtKB-SubCell"/>
</dbReference>
<evidence type="ECO:0000256" key="7">
    <source>
        <dbReference type="SAM" id="SignalP"/>
    </source>
</evidence>
<sequence length="155" mass="18024">MKYYILVVFLSISCLFNVKGNNEIKESSAIENNKQLYLCDIIPEHYLCTSDESLSTPIKRKSAYMRFGRSDPGEVEKRKSAYMRFGKRSSGNDEIEDEAIIPENGIEKRKSAYMRFGKRKSAYMRFGKRDMDMESGSDIYSPLEKRKSAYMRFGK</sequence>
<evidence type="ECO:0000256" key="4">
    <source>
        <dbReference type="ARBA" id="ARBA00022685"/>
    </source>
</evidence>
<dbReference type="InterPro" id="IPR002544">
    <property type="entry name" value="FMRFamid-related_peptide-like"/>
</dbReference>
<evidence type="ECO:0000256" key="6">
    <source>
        <dbReference type="ARBA" id="ARBA00023320"/>
    </source>
</evidence>
<dbReference type="Proteomes" id="UP000035681">
    <property type="component" value="Unplaced"/>
</dbReference>
<reference evidence="9" key="1">
    <citation type="submission" date="2015-08" db="UniProtKB">
        <authorList>
            <consortium name="WormBaseParasite"/>
        </authorList>
    </citation>
    <scope>IDENTIFICATION</scope>
</reference>
<keyword evidence="8" id="KW-1185">Reference proteome</keyword>
<dbReference type="Pfam" id="PF01581">
    <property type="entry name" value="FARP"/>
    <property type="match status" value="4"/>
</dbReference>
<name>A0A0K0EF65_STRER</name>
<dbReference type="AlphaFoldDB" id="A0A0K0EF65"/>
<dbReference type="GO" id="GO:0007218">
    <property type="term" value="P:neuropeptide signaling pathway"/>
    <property type="evidence" value="ECO:0007669"/>
    <property type="project" value="UniProtKB-KW"/>
</dbReference>
<evidence type="ECO:0000256" key="2">
    <source>
        <dbReference type="ARBA" id="ARBA00006356"/>
    </source>
</evidence>
<dbReference type="PANTHER" id="PTHR20986">
    <property type="entry name" value="FMRFAMIDE-RELATED PEPTIDES"/>
    <property type="match status" value="1"/>
</dbReference>
<evidence type="ECO:0000313" key="8">
    <source>
        <dbReference type="Proteomes" id="UP000035681"/>
    </source>
</evidence>
<accession>A0A0K0EF65</accession>
<feature type="signal peptide" evidence="7">
    <location>
        <begin position="1"/>
        <end position="20"/>
    </location>
</feature>